<evidence type="ECO:0000313" key="2">
    <source>
        <dbReference type="Proteomes" id="UP000035062"/>
    </source>
</evidence>
<dbReference type="Proteomes" id="UP000035062">
    <property type="component" value="Unassembled WGS sequence"/>
</dbReference>
<dbReference type="EMBL" id="AKKU01000001">
    <property type="protein sequence ID" value="EIW90579.1"/>
    <property type="molecule type" value="Genomic_DNA"/>
</dbReference>
<evidence type="ECO:0000313" key="1">
    <source>
        <dbReference type="EMBL" id="EIW90579.1"/>
    </source>
</evidence>
<protein>
    <submittedName>
        <fullName evidence="1">Uncharacterized protein</fullName>
    </submittedName>
</protein>
<gene>
    <name evidence="1" type="ORF">AGRI_01880</name>
</gene>
<proteinExistence type="predicted"/>
<dbReference type="STRING" id="1195246.AGRI_01880"/>
<keyword evidence="2" id="KW-1185">Reference proteome</keyword>
<comment type="caution">
    <text evidence="1">The sequence shown here is derived from an EMBL/GenBank/DDBJ whole genome shotgun (WGS) entry which is preliminary data.</text>
</comment>
<accession>I9P6P6</accession>
<reference evidence="1 2" key="1">
    <citation type="journal article" date="2012" name="J. Bacteriol.">
        <title>Genome Sequence of Pectin-Degrading Alishewanella agri, Isolated from Landfill Soil.</title>
        <authorList>
            <person name="Kim J."/>
            <person name="Jung J."/>
            <person name="Sung J.S."/>
            <person name="Chun J."/>
            <person name="Park W."/>
        </authorList>
    </citation>
    <scope>NUCLEOTIDE SEQUENCE [LARGE SCALE GENOMIC DNA]</scope>
    <source>
        <strain evidence="1 2">BL06</strain>
    </source>
</reference>
<sequence length="68" mass="7210">MIQCDAETVIVLQIAGMLGNIGARAVTASNKTENLALCMVFGGDKSEEISEHGFNIYGEHPRCGIVGE</sequence>
<organism evidence="1 2">
    <name type="scientific">Alishewanella agri BL06</name>
    <dbReference type="NCBI Taxonomy" id="1195246"/>
    <lineage>
        <taxon>Bacteria</taxon>
        <taxon>Pseudomonadati</taxon>
        <taxon>Pseudomonadota</taxon>
        <taxon>Gammaproteobacteria</taxon>
        <taxon>Alteromonadales</taxon>
        <taxon>Alteromonadaceae</taxon>
        <taxon>Alishewanella</taxon>
    </lineage>
</organism>
<name>I9P6P6_9ALTE</name>
<dbReference type="AlphaFoldDB" id="I9P6P6"/>